<dbReference type="Pfam" id="PF03245">
    <property type="entry name" value="Phage_lysis"/>
    <property type="match status" value="1"/>
</dbReference>
<organism evidence="2">
    <name type="scientific">Salmonella enterica</name>
    <name type="common">Salmonella choleraesuis</name>
    <dbReference type="NCBI Taxonomy" id="28901"/>
    <lineage>
        <taxon>Bacteria</taxon>
        <taxon>Pseudomonadati</taxon>
        <taxon>Pseudomonadota</taxon>
        <taxon>Gammaproteobacteria</taxon>
        <taxon>Enterobacterales</taxon>
        <taxon>Enterobacteriaceae</taxon>
        <taxon>Salmonella</taxon>
    </lineage>
</organism>
<feature type="coiled-coil region" evidence="1">
    <location>
        <begin position="65"/>
        <end position="92"/>
    </location>
</feature>
<gene>
    <name evidence="2" type="ORF">BH006_07575</name>
</gene>
<keyword evidence="1" id="KW-0175">Coiled coil</keyword>
<evidence type="ECO:0000313" key="2">
    <source>
        <dbReference type="EMBL" id="OEH95275.1"/>
    </source>
</evidence>
<sequence length="154" mass="17059">MNRITTGIIASLLIVAAALGWTTSHYHGNAVKYKDQRDTATHNLKLANATITDMQTRQRDVAALDARYTKELADAQNQIDALERDVAAGHRRLYVNATCSAVVRKTTATPGVDDGTGPRLNPTAERNYYTLRKRIEKARKQIDGLQSYIKSACQ</sequence>
<protein>
    <submittedName>
        <fullName evidence="2">Endopeptidase</fullName>
    </submittedName>
</protein>
<comment type="caution">
    <text evidence="2">The sequence shown here is derived from an EMBL/GenBank/DDBJ whole genome shotgun (WGS) entry which is preliminary data.</text>
</comment>
<reference evidence="2" key="1">
    <citation type="submission" date="2016-09" db="EMBL/GenBank/DDBJ databases">
        <title>Whole Genome Sequencing of Salmonella enterica subsp. enterica serovar Nottingham.</title>
        <authorList>
            <person name="Zheng J."/>
            <person name="Wang H."/>
        </authorList>
    </citation>
    <scope>NUCLEOTIDE SEQUENCE [LARGE SCALE GENOMIC DNA]</scope>
    <source>
        <strain evidence="2">CFSAN055411</strain>
    </source>
</reference>
<name>A0A3F3I856_SALER</name>
<dbReference type="GO" id="GO:0044659">
    <property type="term" value="P:viral release from host cell by cytolysis"/>
    <property type="evidence" value="ECO:0007669"/>
    <property type="project" value="InterPro"/>
</dbReference>
<dbReference type="RefSeq" id="WP_069721966.1">
    <property type="nucleotide sequence ID" value="NZ_MJEL01000061.1"/>
</dbReference>
<dbReference type="InterPro" id="IPR004929">
    <property type="entry name" value="I-spanin"/>
</dbReference>
<dbReference type="AlphaFoldDB" id="A0A3F3I856"/>
<dbReference type="EMBL" id="MJEL01000061">
    <property type="protein sequence ID" value="OEH95275.1"/>
    <property type="molecule type" value="Genomic_DNA"/>
</dbReference>
<dbReference type="Proteomes" id="UP000852880">
    <property type="component" value="Unassembled WGS sequence"/>
</dbReference>
<evidence type="ECO:0000256" key="1">
    <source>
        <dbReference type="SAM" id="Coils"/>
    </source>
</evidence>
<dbReference type="HAMAP" id="MF_04137">
    <property type="entry name" value="I_SPANIN_LAMBDA"/>
    <property type="match status" value="1"/>
</dbReference>
<proteinExistence type="inferred from homology"/>
<accession>A0A3F3I856</accession>